<dbReference type="Gene3D" id="3.10.560.10">
    <property type="entry name" value="Outer membrane lipoprotein wza domain like"/>
    <property type="match status" value="6"/>
</dbReference>
<evidence type="ECO:0000259" key="5">
    <source>
        <dbReference type="Pfam" id="PF10531"/>
    </source>
</evidence>
<dbReference type="Proteomes" id="UP000609172">
    <property type="component" value="Unassembled WGS sequence"/>
</dbReference>
<dbReference type="GO" id="GO:0015159">
    <property type="term" value="F:polysaccharide transmembrane transporter activity"/>
    <property type="evidence" value="ECO:0007669"/>
    <property type="project" value="InterPro"/>
</dbReference>
<feature type="region of interest" description="Disordered" evidence="2">
    <location>
        <begin position="87"/>
        <end position="114"/>
    </location>
</feature>
<feature type="domain" description="Soluble ligand binding" evidence="5">
    <location>
        <begin position="588"/>
        <end position="633"/>
    </location>
</feature>
<protein>
    <submittedName>
        <fullName evidence="6">SLBB domain-containing protein</fullName>
    </submittedName>
</protein>
<dbReference type="RefSeq" id="WP_200107402.1">
    <property type="nucleotide sequence ID" value="NZ_JAEHFV010000010.1"/>
</dbReference>
<dbReference type="InterPro" id="IPR049712">
    <property type="entry name" value="Poly_export"/>
</dbReference>
<feature type="signal peptide" evidence="3">
    <location>
        <begin position="1"/>
        <end position="22"/>
    </location>
</feature>
<feature type="domain" description="Soluble ligand binding" evidence="5">
    <location>
        <begin position="317"/>
        <end position="365"/>
    </location>
</feature>
<keyword evidence="7" id="KW-1185">Reference proteome</keyword>
<evidence type="ECO:0000256" key="2">
    <source>
        <dbReference type="SAM" id="MobiDB-lite"/>
    </source>
</evidence>
<feature type="domain" description="Soluble ligand binding" evidence="5">
    <location>
        <begin position="400"/>
        <end position="444"/>
    </location>
</feature>
<evidence type="ECO:0000313" key="6">
    <source>
        <dbReference type="EMBL" id="MBK0371276.1"/>
    </source>
</evidence>
<sequence length="810" mass="89945">MKRILYILVVCMAMLASTTTNAQDILKGKDLSTVQVDYMSDADIQKIKSQLDANNMTIEQAEGIVIEKGMSPSEYAKLKQRLKDLDAKKGPTNPLEVKPKKEDNKKEFGREQEKIKNQKVKDSLNALVFGSELFDNPTLNFEPDLKLATPVHYVLGPGDELQVSVFGVQQYSETVPVSVEGKVSIQYVGELAVSGMTIEAATSKIKNAIARVYSTVGSGQSQVSVSLSRIRTIKVTLIGSKQPGNYSISSLATVYNALYLGGGPGKNGSYRTIELIRNNKVYKQIDIYRFLTKGDQSDNVGLKDNDVIRIPSYTTRVKMEGEVKRPGIFEMKEGETFADLLNFASGFTDLAYTASVNVLQKTGKEFKVQDVNQADYGRYQPQSGDVFRISKILNRFENRITIDGAVFRPDVYSFYEGMRLSDLVTQAEGLKEDAYRQRVRIIRLKPDLTTQIINTNLEKALGGDLAADVILQREDVVTVYSILDFREAYTVTIEGEVKNPGTYDYFDDLTLNDLVVQVGGLTGTASKRVEIARVIKSDSVDANNKNRIELVNLEIAADNNEQVKNFVLRPFDVINIRRIAVYEKPETVIVSGSVLYPGNYALATKKETVYSVIMRAGGLTTVGNPAGMKIKRPIKEEQIELIESVDLNLKENDSLPDKLSKKLKEELKFATIPVNWDKIVKNPDHYSNVILFPGDEIEVAEFNEGVKVSGNVLLTSEIPYRKGKGFKYYLSSVGGIDSKGWKKKAYIIYPNGKADVTGSFLFFKNYPKVAPGSQIVVPEKPETNKMSVGEWVSIGSVITSLALLIVTAFN</sequence>
<reference evidence="6" key="1">
    <citation type="submission" date="2020-12" db="EMBL/GenBank/DDBJ databases">
        <title>Bacterial novel species Flavobacterium sp. SE-1-e isolated from soil.</title>
        <authorList>
            <person name="Jung H.-Y."/>
        </authorList>
    </citation>
    <scope>NUCLEOTIDE SEQUENCE</scope>
    <source>
        <strain evidence="6">SE-1-e</strain>
    </source>
</reference>
<dbReference type="EMBL" id="JAEHFV010000010">
    <property type="protein sequence ID" value="MBK0371276.1"/>
    <property type="molecule type" value="Genomic_DNA"/>
</dbReference>
<name>A0A934PN46_9FLAO</name>
<feature type="compositionally biased region" description="Basic and acidic residues" evidence="2">
    <location>
        <begin position="97"/>
        <end position="114"/>
    </location>
</feature>
<dbReference type="Pfam" id="PF10531">
    <property type="entry name" value="SLBB"/>
    <property type="match status" value="4"/>
</dbReference>
<dbReference type="PANTHER" id="PTHR33619:SF3">
    <property type="entry name" value="POLYSACCHARIDE EXPORT PROTEIN GFCE-RELATED"/>
    <property type="match status" value="1"/>
</dbReference>
<dbReference type="AlphaFoldDB" id="A0A934PN46"/>
<dbReference type="InterPro" id="IPR003715">
    <property type="entry name" value="Poly_export_N"/>
</dbReference>
<feature type="domain" description="Polysaccharide export protein N-terminal" evidence="4">
    <location>
        <begin position="150"/>
        <end position="226"/>
    </location>
</feature>
<accession>A0A934PN46</accession>
<organism evidence="6 7">
    <name type="scientific">Flavobacterium agrisoli</name>
    <dbReference type="NCBI Taxonomy" id="2793066"/>
    <lineage>
        <taxon>Bacteria</taxon>
        <taxon>Pseudomonadati</taxon>
        <taxon>Bacteroidota</taxon>
        <taxon>Flavobacteriia</taxon>
        <taxon>Flavobacteriales</taxon>
        <taxon>Flavobacteriaceae</taxon>
        <taxon>Flavobacterium</taxon>
    </lineage>
</organism>
<feature type="domain" description="Soluble ligand binding" evidence="5">
    <location>
        <begin position="491"/>
        <end position="536"/>
    </location>
</feature>
<evidence type="ECO:0000256" key="3">
    <source>
        <dbReference type="SAM" id="SignalP"/>
    </source>
</evidence>
<evidence type="ECO:0000313" key="7">
    <source>
        <dbReference type="Proteomes" id="UP000609172"/>
    </source>
</evidence>
<dbReference type="InterPro" id="IPR019554">
    <property type="entry name" value="Soluble_ligand-bd"/>
</dbReference>
<keyword evidence="1 3" id="KW-0732">Signal</keyword>
<proteinExistence type="predicted"/>
<comment type="caution">
    <text evidence="6">The sequence shown here is derived from an EMBL/GenBank/DDBJ whole genome shotgun (WGS) entry which is preliminary data.</text>
</comment>
<gene>
    <name evidence="6" type="ORF">I5M07_15720</name>
</gene>
<evidence type="ECO:0000256" key="1">
    <source>
        <dbReference type="ARBA" id="ARBA00022729"/>
    </source>
</evidence>
<feature type="chain" id="PRO_5037412496" evidence="3">
    <location>
        <begin position="23"/>
        <end position="810"/>
    </location>
</feature>
<dbReference type="Pfam" id="PF02563">
    <property type="entry name" value="Poly_export"/>
    <property type="match status" value="1"/>
</dbReference>
<dbReference type="PANTHER" id="PTHR33619">
    <property type="entry name" value="POLYSACCHARIDE EXPORT PROTEIN GFCE-RELATED"/>
    <property type="match status" value="1"/>
</dbReference>
<evidence type="ECO:0000259" key="4">
    <source>
        <dbReference type="Pfam" id="PF02563"/>
    </source>
</evidence>